<organism evidence="6 7">
    <name type="scientific">Rubellimicrobium rubrum</name>
    <dbReference type="NCBI Taxonomy" id="2585369"/>
    <lineage>
        <taxon>Bacteria</taxon>
        <taxon>Pseudomonadati</taxon>
        <taxon>Pseudomonadota</taxon>
        <taxon>Alphaproteobacteria</taxon>
        <taxon>Rhodobacterales</taxon>
        <taxon>Roseobacteraceae</taxon>
        <taxon>Rubellimicrobium</taxon>
    </lineage>
</organism>
<dbReference type="Gene3D" id="3.30.1130.10">
    <property type="match status" value="1"/>
</dbReference>
<evidence type="ECO:0000313" key="7">
    <source>
        <dbReference type="Proteomes" id="UP000305887"/>
    </source>
</evidence>
<keyword evidence="3 5" id="KW-0521">NADP</keyword>
<dbReference type="InterPro" id="IPR050084">
    <property type="entry name" value="NADPH_dep_7-cyano-7-deazaG_red"/>
</dbReference>
<evidence type="ECO:0000256" key="4">
    <source>
        <dbReference type="ARBA" id="ARBA00023002"/>
    </source>
</evidence>
<dbReference type="HAMAP" id="MF_00818">
    <property type="entry name" value="QueF_type1"/>
    <property type="match status" value="1"/>
</dbReference>
<name>A0A5C4MSK8_9RHOB</name>
<dbReference type="SUPFAM" id="SSF55620">
    <property type="entry name" value="Tetrahydrobiopterin biosynthesis enzymes-like"/>
    <property type="match status" value="1"/>
</dbReference>
<proteinExistence type="inferred from homology"/>
<keyword evidence="2 5" id="KW-0671">Queuosine biosynthesis</keyword>
<dbReference type="RefSeq" id="WP_139078262.1">
    <property type="nucleotide sequence ID" value="NZ_VDFU01000027.1"/>
</dbReference>
<dbReference type="GO" id="GO:0008616">
    <property type="term" value="P:tRNA queuosine(34) biosynthetic process"/>
    <property type="evidence" value="ECO:0007669"/>
    <property type="project" value="UniProtKB-UniRule"/>
</dbReference>
<dbReference type="GO" id="GO:0005737">
    <property type="term" value="C:cytoplasm"/>
    <property type="evidence" value="ECO:0007669"/>
    <property type="project" value="UniProtKB-SubCell"/>
</dbReference>
<dbReference type="AlphaFoldDB" id="A0A5C4MSK8"/>
<keyword evidence="7" id="KW-1185">Reference proteome</keyword>
<evidence type="ECO:0000313" key="6">
    <source>
        <dbReference type="EMBL" id="TNC47306.1"/>
    </source>
</evidence>
<dbReference type="Proteomes" id="UP000305887">
    <property type="component" value="Unassembled WGS sequence"/>
</dbReference>
<protein>
    <recommendedName>
        <fullName evidence="5">NADPH-dependent 7-cyano-7-deazaguanine reductase</fullName>
        <ecNumber evidence="5">1.7.1.13</ecNumber>
    </recommendedName>
    <alternativeName>
        <fullName evidence="5">7-cyano-7-carbaguanine reductase</fullName>
    </alternativeName>
    <alternativeName>
        <fullName evidence="5">NADPH-dependent nitrile oxidoreductase</fullName>
    </alternativeName>
    <alternativeName>
        <fullName evidence="5">PreQ(0) reductase</fullName>
    </alternativeName>
</protein>
<dbReference type="PANTHER" id="PTHR34354:SF1">
    <property type="entry name" value="NADPH-DEPENDENT 7-CYANO-7-DEAZAGUANINE REDUCTASE"/>
    <property type="match status" value="1"/>
</dbReference>
<sequence length="155" mass="17324">MSHDDIYSGLRQLGAAIKLPQCPEEAVLERVLNPQKGVAYAVRFAAPEFTSLCPMTSQPDFAHLVIDYVPGEWLVDSKSLKLFLGSFRNHGAFHEDCTVTIARRLVDLLAPRWLRIGGYWYPRGGIPIDVFYQTGPVPEGVWIPDQGVPPYRGRG</sequence>
<evidence type="ECO:0000256" key="1">
    <source>
        <dbReference type="ARBA" id="ARBA00022490"/>
    </source>
</evidence>
<comment type="caution">
    <text evidence="5">Lacks conserved residue(s) required for the propagation of feature annotation.</text>
</comment>
<feature type="active site" description="Proton donor" evidence="5">
    <location>
        <position position="60"/>
    </location>
</feature>
<dbReference type="PANTHER" id="PTHR34354">
    <property type="entry name" value="NADPH-DEPENDENT 7-CYANO-7-DEAZAGUANINE REDUCTASE"/>
    <property type="match status" value="1"/>
</dbReference>
<comment type="caution">
    <text evidence="6">The sequence shown here is derived from an EMBL/GenBank/DDBJ whole genome shotgun (WGS) entry which is preliminary data.</text>
</comment>
<dbReference type="OrthoDB" id="9789995at2"/>
<comment type="catalytic activity">
    <reaction evidence="5">
        <text>7-aminomethyl-7-carbaguanine + 2 NADP(+) = 7-cyano-7-carbaguanine + 2 NADPH + 3 H(+)</text>
        <dbReference type="Rhea" id="RHEA:13409"/>
        <dbReference type="ChEBI" id="CHEBI:15378"/>
        <dbReference type="ChEBI" id="CHEBI:45075"/>
        <dbReference type="ChEBI" id="CHEBI:57783"/>
        <dbReference type="ChEBI" id="CHEBI:58349"/>
        <dbReference type="ChEBI" id="CHEBI:58703"/>
        <dbReference type="EC" id="1.7.1.13"/>
    </reaction>
</comment>
<dbReference type="NCBIfam" id="TIGR03139">
    <property type="entry name" value="QueF-II"/>
    <property type="match status" value="1"/>
</dbReference>
<evidence type="ECO:0000256" key="2">
    <source>
        <dbReference type="ARBA" id="ARBA00022785"/>
    </source>
</evidence>
<feature type="binding site" evidence="5">
    <location>
        <begin position="94"/>
        <end position="95"/>
    </location>
    <ligand>
        <name>substrate</name>
    </ligand>
</feature>
<keyword evidence="1 5" id="KW-0963">Cytoplasm</keyword>
<dbReference type="InterPro" id="IPR016856">
    <property type="entry name" value="QueF_type1"/>
</dbReference>
<evidence type="ECO:0000256" key="3">
    <source>
        <dbReference type="ARBA" id="ARBA00022857"/>
    </source>
</evidence>
<dbReference type="InterPro" id="IPR029500">
    <property type="entry name" value="QueF"/>
</dbReference>
<evidence type="ECO:0000256" key="5">
    <source>
        <dbReference type="HAMAP-Rule" id="MF_00818"/>
    </source>
</evidence>
<comment type="similarity">
    <text evidence="5">Belongs to the GTP cyclohydrolase I family. QueF type 1 subfamily.</text>
</comment>
<dbReference type="EC" id="1.7.1.13" evidence="5"/>
<dbReference type="EMBL" id="VDFU01000027">
    <property type="protein sequence ID" value="TNC47306.1"/>
    <property type="molecule type" value="Genomic_DNA"/>
</dbReference>
<accession>A0A5C4MSK8</accession>
<dbReference type="GO" id="GO:0033739">
    <property type="term" value="F:preQ1 synthase activity"/>
    <property type="evidence" value="ECO:0007669"/>
    <property type="project" value="UniProtKB-UniRule"/>
</dbReference>
<dbReference type="InterPro" id="IPR043133">
    <property type="entry name" value="GTP-CH-I_C/QueF"/>
</dbReference>
<comment type="subcellular location">
    <subcellularLocation>
        <location evidence="5">Cytoplasm</location>
    </subcellularLocation>
</comment>
<reference evidence="6 7" key="1">
    <citation type="submission" date="2019-06" db="EMBL/GenBank/DDBJ databases">
        <title>YIM 131921 draft genome.</title>
        <authorList>
            <person name="Jiang L."/>
        </authorList>
    </citation>
    <scope>NUCLEOTIDE SEQUENCE [LARGE SCALE GENOMIC DNA]</scope>
    <source>
        <strain evidence="6 7">YIM 131921</strain>
    </source>
</reference>
<feature type="active site" description="Thioimide intermediate" evidence="5">
    <location>
        <position position="53"/>
    </location>
</feature>
<dbReference type="Pfam" id="PF14489">
    <property type="entry name" value="QueF"/>
    <property type="match status" value="1"/>
</dbReference>
<gene>
    <name evidence="5 6" type="primary">queF</name>
    <name evidence="6" type="ORF">FHG66_17085</name>
</gene>
<dbReference type="UniPathway" id="UPA00392"/>
<comment type="pathway">
    <text evidence="5">tRNA modification; tRNA-queuosine biosynthesis.</text>
</comment>
<comment type="function">
    <text evidence="5">Catalyzes the NADPH-dependent reduction of 7-cyano-7-deazaguanine (preQ0) to 7-aminomethyl-7-deazaguanine (preQ1).</text>
</comment>
<keyword evidence="4 5" id="KW-0560">Oxidoreductase</keyword>